<protein>
    <submittedName>
        <fullName evidence="2">Putative secreted protein</fullName>
    </submittedName>
</protein>
<organism evidence="2">
    <name type="scientific">Ixodes ricinus</name>
    <name type="common">Common tick</name>
    <name type="synonym">Acarus ricinus</name>
    <dbReference type="NCBI Taxonomy" id="34613"/>
    <lineage>
        <taxon>Eukaryota</taxon>
        <taxon>Metazoa</taxon>
        <taxon>Ecdysozoa</taxon>
        <taxon>Arthropoda</taxon>
        <taxon>Chelicerata</taxon>
        <taxon>Arachnida</taxon>
        <taxon>Acari</taxon>
        <taxon>Parasitiformes</taxon>
        <taxon>Ixodida</taxon>
        <taxon>Ixodoidea</taxon>
        <taxon>Ixodidae</taxon>
        <taxon>Ixodinae</taxon>
        <taxon>Ixodes</taxon>
    </lineage>
</organism>
<evidence type="ECO:0000256" key="1">
    <source>
        <dbReference type="SAM" id="SignalP"/>
    </source>
</evidence>
<proteinExistence type="predicted"/>
<accession>A0A6B0UL50</accession>
<sequence length="114" mass="12646">MSMYWSSLLALSSIMMTASAPSLKAWMHLLRNEHPPLAMSTTLCLSSSLLMALLHPWDGSDITRPTLDSCDTKDDPNSWAGLSRNVYRRLSGSTISKKMSSFRYLVDSEVSADT</sequence>
<dbReference type="AlphaFoldDB" id="A0A6B0UL50"/>
<reference evidence="2" key="1">
    <citation type="submission" date="2019-12" db="EMBL/GenBank/DDBJ databases">
        <title>An insight into the sialome of adult female Ixodes ricinus ticks feeding for 6 days.</title>
        <authorList>
            <person name="Perner J."/>
            <person name="Ribeiro J.M.C."/>
        </authorList>
    </citation>
    <scope>NUCLEOTIDE SEQUENCE</scope>
    <source>
        <strain evidence="2">Semi-engorged</strain>
        <tissue evidence="2">Salivary glands</tissue>
    </source>
</reference>
<dbReference type="EMBL" id="GIFC01008251">
    <property type="protein sequence ID" value="MXU90334.1"/>
    <property type="molecule type" value="Transcribed_RNA"/>
</dbReference>
<feature type="signal peptide" evidence="1">
    <location>
        <begin position="1"/>
        <end position="20"/>
    </location>
</feature>
<name>A0A6B0UL50_IXORI</name>
<feature type="chain" id="PRO_5025403196" evidence="1">
    <location>
        <begin position="21"/>
        <end position="114"/>
    </location>
</feature>
<keyword evidence="1" id="KW-0732">Signal</keyword>
<evidence type="ECO:0000313" key="2">
    <source>
        <dbReference type="EMBL" id="MXU90334.1"/>
    </source>
</evidence>